<evidence type="ECO:0000259" key="5">
    <source>
        <dbReference type="Pfam" id="PF13339"/>
    </source>
</evidence>
<evidence type="ECO:0000313" key="6">
    <source>
        <dbReference type="EMBL" id="KAK0707420.1"/>
    </source>
</evidence>
<dbReference type="InterPro" id="IPR025160">
    <property type="entry name" value="AATF"/>
</dbReference>
<evidence type="ECO:0000256" key="2">
    <source>
        <dbReference type="ARBA" id="ARBA00013850"/>
    </source>
</evidence>
<dbReference type="InterPro" id="IPR012617">
    <property type="entry name" value="AATF_C"/>
</dbReference>
<sequence length="587" mass="65428">MPPVEKRRRIPSRLAEWEEKPVKDFDIENEAPEENENSDSDDSVDERAGTEHYVAVGKSKIRGKDVINLGPEYRGARVSRAALEESCDNEDDRGEDEEEGSDEEGSDLDDESGFEEFADPDTADLEADHVDDDVSITSDDALCESDEENLKGFTFRGSKKPLVPLNGRVKKRPTAAEFMAGSEEEDVDAEGSEEEDDEGDEGLSAGEDESDVSRDGATLFDDEAEESEGDDDDDDNDDDEDGDDDEEGDDDDNDEDKEEGGSNSLTAKLSKVLIDEKGIVDTIAQAAKVDASKGAAVRVQRRAFDAILNIRIRLQKAMVATNSFGTIEDSSDAGSEPYQAAEEAAVKLWNTIDSVRHSFLPEGKAKVGLKRKRAIDLDTSSQAIWESMESMEKLGMAQRQKTLDKWSGKVRSAAVSERRLGENKSQSLVSVLDEQLLNMDRFVKRARTPRSCAPIQAAKKVEEDVDIYDDADFYQLLLKELVDQRSVDSGVPGESVATVRWAAIKEAKTRKQVDRRASKGRKLRFTVHEKLQNFMAPEDRRVWEEHAIDRFFNTLFGQKMELKEDDMSDEEMGGVSVEEEGLRLFRS</sequence>
<dbReference type="GO" id="GO:0000462">
    <property type="term" value="P:maturation of SSU-rRNA from tricistronic rRNA transcript (SSU-rRNA, 5.8S rRNA, LSU-rRNA)"/>
    <property type="evidence" value="ECO:0007669"/>
    <property type="project" value="TreeGrafter"/>
</dbReference>
<dbReference type="GO" id="GO:0005730">
    <property type="term" value="C:nucleolus"/>
    <property type="evidence" value="ECO:0007669"/>
    <property type="project" value="TreeGrafter"/>
</dbReference>
<dbReference type="EMBL" id="JAUKUA010000006">
    <property type="protein sequence ID" value="KAK0707420.1"/>
    <property type="molecule type" value="Genomic_DNA"/>
</dbReference>
<evidence type="ECO:0000256" key="3">
    <source>
        <dbReference type="SAM" id="MobiDB-lite"/>
    </source>
</evidence>
<dbReference type="PANTHER" id="PTHR15565">
    <property type="entry name" value="AATF PROTEIN APOPTOSIS ANTAGONIZING TRANSCRIPTION FACTOR"/>
    <property type="match status" value="1"/>
</dbReference>
<proteinExistence type="inferred from homology"/>
<feature type="domain" description="AATF leucine zipper-containing" evidence="5">
    <location>
        <begin position="290"/>
        <end position="409"/>
    </location>
</feature>
<organism evidence="6 7">
    <name type="scientific">Lasiosphaeris hirsuta</name>
    <dbReference type="NCBI Taxonomy" id="260670"/>
    <lineage>
        <taxon>Eukaryota</taxon>
        <taxon>Fungi</taxon>
        <taxon>Dikarya</taxon>
        <taxon>Ascomycota</taxon>
        <taxon>Pezizomycotina</taxon>
        <taxon>Sordariomycetes</taxon>
        <taxon>Sordariomycetidae</taxon>
        <taxon>Sordariales</taxon>
        <taxon>Lasiosphaeriaceae</taxon>
        <taxon>Lasiosphaeris</taxon>
    </lineage>
</organism>
<feature type="domain" description="Apoptosis-antagonizing transcription factor C-terminal" evidence="4">
    <location>
        <begin position="474"/>
        <end position="556"/>
    </location>
</feature>
<comment type="caution">
    <text evidence="6">The sequence shown here is derived from an EMBL/GenBank/DDBJ whole genome shotgun (WGS) entry which is preliminary data.</text>
</comment>
<gene>
    <name evidence="6" type="ORF">B0H67DRAFT_556119</name>
</gene>
<accession>A0AA40DLB4</accession>
<feature type="region of interest" description="Disordered" evidence="3">
    <location>
        <begin position="1"/>
        <end position="264"/>
    </location>
</feature>
<evidence type="ECO:0000256" key="1">
    <source>
        <dbReference type="ARBA" id="ARBA00008966"/>
    </source>
</evidence>
<dbReference type="Proteomes" id="UP001172102">
    <property type="component" value="Unassembled WGS sequence"/>
</dbReference>
<evidence type="ECO:0000259" key="4">
    <source>
        <dbReference type="Pfam" id="PF08164"/>
    </source>
</evidence>
<name>A0AA40DLB4_9PEZI</name>
<feature type="compositionally biased region" description="Acidic residues" evidence="3">
    <location>
        <begin position="182"/>
        <end position="210"/>
    </location>
</feature>
<comment type="similarity">
    <text evidence="1">Belongs to the AATF family.</text>
</comment>
<protein>
    <recommendedName>
        <fullName evidence="2">Protein BFR2</fullName>
    </recommendedName>
</protein>
<feature type="compositionally biased region" description="Acidic residues" evidence="3">
    <location>
        <begin position="220"/>
        <end position="258"/>
    </location>
</feature>
<dbReference type="PANTHER" id="PTHR15565:SF0">
    <property type="entry name" value="PROTEIN AATF"/>
    <property type="match status" value="1"/>
</dbReference>
<dbReference type="AlphaFoldDB" id="A0AA40DLB4"/>
<feature type="compositionally biased region" description="Basic residues" evidence="3">
    <location>
        <begin position="1"/>
        <end position="11"/>
    </location>
</feature>
<keyword evidence="7" id="KW-1185">Reference proteome</keyword>
<evidence type="ECO:0000313" key="7">
    <source>
        <dbReference type="Proteomes" id="UP001172102"/>
    </source>
</evidence>
<feature type="compositionally biased region" description="Acidic residues" evidence="3">
    <location>
        <begin position="85"/>
        <end position="134"/>
    </location>
</feature>
<feature type="compositionally biased region" description="Basic and acidic residues" evidence="3">
    <location>
        <begin position="15"/>
        <end position="26"/>
    </location>
</feature>
<reference evidence="6" key="1">
    <citation type="submission" date="2023-06" db="EMBL/GenBank/DDBJ databases">
        <title>Genome-scale phylogeny and comparative genomics of the fungal order Sordariales.</title>
        <authorList>
            <consortium name="Lawrence Berkeley National Laboratory"/>
            <person name="Hensen N."/>
            <person name="Bonometti L."/>
            <person name="Westerberg I."/>
            <person name="Brannstrom I.O."/>
            <person name="Guillou S."/>
            <person name="Cros-Aarteil S."/>
            <person name="Calhoun S."/>
            <person name="Haridas S."/>
            <person name="Kuo A."/>
            <person name="Mondo S."/>
            <person name="Pangilinan J."/>
            <person name="Riley R."/>
            <person name="Labutti K."/>
            <person name="Andreopoulos B."/>
            <person name="Lipzen A."/>
            <person name="Chen C."/>
            <person name="Yanf M."/>
            <person name="Daum C."/>
            <person name="Ng V."/>
            <person name="Clum A."/>
            <person name="Steindorff A."/>
            <person name="Ohm R."/>
            <person name="Martin F."/>
            <person name="Silar P."/>
            <person name="Natvig D."/>
            <person name="Lalanne C."/>
            <person name="Gautier V."/>
            <person name="Ament-Velasquez S.L."/>
            <person name="Kruys A."/>
            <person name="Hutchinson M.I."/>
            <person name="Powell A.J."/>
            <person name="Barry K."/>
            <person name="Miller A.N."/>
            <person name="Grigoriev I.V."/>
            <person name="Debuchy R."/>
            <person name="Gladieux P."/>
            <person name="Thoren M.H."/>
            <person name="Johannesson H."/>
        </authorList>
    </citation>
    <scope>NUCLEOTIDE SEQUENCE</scope>
    <source>
        <strain evidence="6">SMH4607-1</strain>
    </source>
</reference>
<dbReference type="Pfam" id="PF13339">
    <property type="entry name" value="AATF-Che1"/>
    <property type="match status" value="1"/>
</dbReference>
<dbReference type="Pfam" id="PF08164">
    <property type="entry name" value="TRAUB"/>
    <property type="match status" value="1"/>
</dbReference>
<dbReference type="InterPro" id="IPR039223">
    <property type="entry name" value="AATF/Bfr2"/>
</dbReference>
<feature type="compositionally biased region" description="Acidic residues" evidence="3">
    <location>
        <begin position="27"/>
        <end position="44"/>
    </location>
</feature>